<dbReference type="EMBL" id="DS999411">
    <property type="protein sequence ID" value="EED34988.1"/>
    <property type="molecule type" value="Genomic_DNA"/>
</dbReference>
<dbReference type="InterPro" id="IPR015946">
    <property type="entry name" value="KH_dom-like_a/b"/>
</dbReference>
<name>B8KRZ8_9GAMM</name>
<dbReference type="GO" id="GO:0043024">
    <property type="term" value="F:ribosomal small subunit binding"/>
    <property type="evidence" value="ECO:0007669"/>
    <property type="project" value="TreeGrafter"/>
</dbReference>
<gene>
    <name evidence="2 3" type="primary">rbfA</name>
    <name evidence="3" type="ORF">NOR51B_928</name>
</gene>
<keyword evidence="1 2" id="KW-0690">Ribosome biogenesis</keyword>
<dbReference type="Pfam" id="PF02033">
    <property type="entry name" value="RBFA"/>
    <property type="match status" value="1"/>
</dbReference>
<dbReference type="eggNOG" id="COG0858">
    <property type="taxonomic scope" value="Bacteria"/>
</dbReference>
<comment type="subcellular location">
    <subcellularLocation>
        <location evidence="2">Cytoplasm</location>
    </subcellularLocation>
</comment>
<proteinExistence type="inferred from homology"/>
<dbReference type="InterPro" id="IPR020053">
    <property type="entry name" value="Ribosome-bd_factorA_CS"/>
</dbReference>
<dbReference type="InterPro" id="IPR000238">
    <property type="entry name" value="RbfA"/>
</dbReference>
<dbReference type="HAMAP" id="MF_00003">
    <property type="entry name" value="RbfA"/>
    <property type="match status" value="1"/>
</dbReference>
<dbReference type="RefSeq" id="WP_009019735.1">
    <property type="nucleotide sequence ID" value="NZ_DS999411.1"/>
</dbReference>
<dbReference type="PANTHER" id="PTHR33515:SF1">
    <property type="entry name" value="RIBOSOME-BINDING FACTOR A, CHLOROPLASTIC-RELATED"/>
    <property type="match status" value="1"/>
</dbReference>
<dbReference type="Proteomes" id="UP000004699">
    <property type="component" value="Unassembled WGS sequence"/>
</dbReference>
<keyword evidence="4" id="KW-1185">Reference proteome</keyword>
<evidence type="ECO:0000256" key="2">
    <source>
        <dbReference type="HAMAP-Rule" id="MF_00003"/>
    </source>
</evidence>
<dbReference type="SUPFAM" id="SSF89919">
    <property type="entry name" value="Ribosome-binding factor A, RbfA"/>
    <property type="match status" value="1"/>
</dbReference>
<organism evidence="3 4">
    <name type="scientific">Luminiphilus syltensis NOR5-1B</name>
    <dbReference type="NCBI Taxonomy" id="565045"/>
    <lineage>
        <taxon>Bacteria</taxon>
        <taxon>Pseudomonadati</taxon>
        <taxon>Pseudomonadota</taxon>
        <taxon>Gammaproteobacteria</taxon>
        <taxon>Cellvibrionales</taxon>
        <taxon>Halieaceae</taxon>
        <taxon>Luminiphilus</taxon>
    </lineage>
</organism>
<comment type="similarity">
    <text evidence="2">Belongs to the RbfA family.</text>
</comment>
<dbReference type="GO" id="GO:0005829">
    <property type="term" value="C:cytosol"/>
    <property type="evidence" value="ECO:0007669"/>
    <property type="project" value="TreeGrafter"/>
</dbReference>
<accession>B8KRZ8</accession>
<evidence type="ECO:0000256" key="1">
    <source>
        <dbReference type="ARBA" id="ARBA00022517"/>
    </source>
</evidence>
<dbReference type="PROSITE" id="PS01319">
    <property type="entry name" value="RBFA"/>
    <property type="match status" value="1"/>
</dbReference>
<dbReference type="AlphaFoldDB" id="B8KRZ8"/>
<reference evidence="4" key="1">
    <citation type="journal article" date="2013" name="BMC Microbiol.">
        <title>Taxonomy and evolution of bacteriochlorophyll a-containing members of the OM60/NOR5 clade of marine gammaproteobacteria: description of Luminiphilus syltensis gen. nov., sp. nov., reclassification of Haliea rubra as Pseudohaliea rubra gen. nov., comb. nov., and emendation of Chromatocurvus halotolerans.</title>
        <authorList>
            <person name="Spring S."/>
            <person name="Riedel T."/>
            <person name="Sproer C."/>
            <person name="Yan S."/>
            <person name="Harder J."/>
            <person name="Fuchs B.M."/>
        </authorList>
    </citation>
    <scope>NUCLEOTIDE SEQUENCE [LARGE SCALE GENOMIC DNA]</scope>
    <source>
        <strain evidence="4">NOR51-B</strain>
    </source>
</reference>
<protein>
    <recommendedName>
        <fullName evidence="2">Ribosome-binding factor A</fullName>
    </recommendedName>
</protein>
<dbReference type="InterPro" id="IPR023799">
    <property type="entry name" value="RbfA_dom_sf"/>
</dbReference>
<dbReference type="GO" id="GO:0030490">
    <property type="term" value="P:maturation of SSU-rRNA"/>
    <property type="evidence" value="ECO:0007669"/>
    <property type="project" value="UniProtKB-UniRule"/>
</dbReference>
<keyword evidence="2" id="KW-0963">Cytoplasm</keyword>
<evidence type="ECO:0000313" key="4">
    <source>
        <dbReference type="Proteomes" id="UP000004699"/>
    </source>
</evidence>
<dbReference type="Gene3D" id="3.30.300.20">
    <property type="match status" value="1"/>
</dbReference>
<dbReference type="PANTHER" id="PTHR33515">
    <property type="entry name" value="RIBOSOME-BINDING FACTOR A, CHLOROPLASTIC-RELATED"/>
    <property type="match status" value="1"/>
</dbReference>
<comment type="subunit">
    <text evidence="2">Monomer. Binds 30S ribosomal subunits, but not 50S ribosomal subunits or 70S ribosomes.</text>
</comment>
<evidence type="ECO:0000313" key="3">
    <source>
        <dbReference type="EMBL" id="EED34988.1"/>
    </source>
</evidence>
<comment type="function">
    <text evidence="2">One of several proteins that assist in the late maturation steps of the functional core of the 30S ribosomal subunit. Associates with free 30S ribosomal subunits (but not with 30S subunits that are part of 70S ribosomes or polysomes). Required for efficient processing of 16S rRNA. May interact with the 5'-terminal helix region of 16S rRNA.</text>
</comment>
<dbReference type="NCBIfam" id="TIGR00082">
    <property type="entry name" value="rbfA"/>
    <property type="match status" value="1"/>
</dbReference>
<dbReference type="STRING" id="565045.NOR51B_928"/>
<dbReference type="HOGENOM" id="CLU_089475_5_0_6"/>
<dbReference type="OrthoDB" id="307788at2"/>
<sequence length="134" mass="15291">MAREFTRSQRVGDFLQQELARLIQQEVRDPRAHMVSVTGVDVTRDFAHAKVYYTQLGVDSREAAEETTQVLNGAAGFLRSRIARSATMRTVPRLQFRFDESVGYGRSMEQLIDRVKDADRRLRDAEDEDPSVGN</sequence>